<dbReference type="AlphaFoldDB" id="A0A0C4Y6A6"/>
<dbReference type="GO" id="GO:0008840">
    <property type="term" value="F:4-hydroxy-tetrahydrodipicolinate synthase activity"/>
    <property type="evidence" value="ECO:0007669"/>
    <property type="project" value="UniProtKB-EC"/>
</dbReference>
<dbReference type="RefSeq" id="WP_043344633.1">
    <property type="nucleotide sequence ID" value="NZ_CP010536.1"/>
</dbReference>
<evidence type="ECO:0000313" key="5">
    <source>
        <dbReference type="EMBL" id="AJG18468.1"/>
    </source>
</evidence>
<evidence type="ECO:0000256" key="2">
    <source>
        <dbReference type="PIRNR" id="PIRNR001365"/>
    </source>
</evidence>
<dbReference type="PIRSF" id="PIRSF001365">
    <property type="entry name" value="DHDPS"/>
    <property type="match status" value="1"/>
</dbReference>
<dbReference type="PRINTS" id="PR00146">
    <property type="entry name" value="DHPICSNTHASE"/>
</dbReference>
<dbReference type="KEGG" id="cbw:RR42_m1061"/>
<dbReference type="InterPro" id="IPR013785">
    <property type="entry name" value="Aldolase_TIM"/>
</dbReference>
<keyword evidence="1 2" id="KW-0456">Lyase</keyword>
<keyword evidence="6" id="KW-1185">Reference proteome</keyword>
<accession>A0A0C4Y6A6</accession>
<proteinExistence type="inferred from homology"/>
<dbReference type="EMBL" id="CP010536">
    <property type="protein sequence ID" value="AJG18468.1"/>
    <property type="molecule type" value="Genomic_DNA"/>
</dbReference>
<dbReference type="SMART" id="SM01130">
    <property type="entry name" value="DHDPS"/>
    <property type="match status" value="1"/>
</dbReference>
<dbReference type="Pfam" id="PF00701">
    <property type="entry name" value="DHDPS"/>
    <property type="match status" value="1"/>
</dbReference>
<organism evidence="5 6">
    <name type="scientific">Cupriavidus basilensis</name>
    <dbReference type="NCBI Taxonomy" id="68895"/>
    <lineage>
        <taxon>Bacteria</taxon>
        <taxon>Pseudomonadati</taxon>
        <taxon>Pseudomonadota</taxon>
        <taxon>Betaproteobacteria</taxon>
        <taxon>Burkholderiales</taxon>
        <taxon>Burkholderiaceae</taxon>
        <taxon>Cupriavidus</taxon>
    </lineage>
</organism>
<comment type="similarity">
    <text evidence="2">Belongs to the DapA family.</text>
</comment>
<gene>
    <name evidence="5" type="ORF">RR42_m1061</name>
</gene>
<feature type="binding site" evidence="4">
    <location>
        <position position="211"/>
    </location>
    <ligand>
        <name>pyruvate</name>
        <dbReference type="ChEBI" id="CHEBI:15361"/>
    </ligand>
</feature>
<sequence length="304" mass="32003">MAADKLRGVFAPVVTPFNNDLSINLPAFVAHCQRLVADGAGVAISGTNSEACSETFEERMALVDAVIDAGIPGERVLVGTGCCAIGDAVALTRHAIDRGCAGVLVLPPFFFKNVQEDGVFAYYRELIQRVDDPALRVVLYHIPAMSGVPITLSLIERLVAAFPTQIAGVKDSSGDWDNVMAMLERFPALSIFPASEILMLRSLALGAAGCISATNNINARDIALAYGSVTEAARLNDSITSVRKAAERFPMVAAVKHTLSLLAGDAGWRHVRPPLVPLAADAALQLSQAMATAMPALRGVALPA</sequence>
<evidence type="ECO:0000256" key="1">
    <source>
        <dbReference type="ARBA" id="ARBA00023239"/>
    </source>
</evidence>
<dbReference type="STRING" id="68895.RR42_m1061"/>
<dbReference type="CDD" id="cd00408">
    <property type="entry name" value="DHDPS-like"/>
    <property type="match status" value="1"/>
</dbReference>
<feature type="active site" description="Schiff-base intermediate with substrate" evidence="3">
    <location>
        <position position="170"/>
    </location>
</feature>
<evidence type="ECO:0000313" key="6">
    <source>
        <dbReference type="Proteomes" id="UP000031843"/>
    </source>
</evidence>
<dbReference type="InterPro" id="IPR002220">
    <property type="entry name" value="DapA-like"/>
</dbReference>
<dbReference type="SUPFAM" id="SSF51569">
    <property type="entry name" value="Aldolase"/>
    <property type="match status" value="1"/>
</dbReference>
<name>A0A0C4Y6A6_9BURK</name>
<dbReference type="PANTHER" id="PTHR12128:SF67">
    <property type="entry name" value="BLR3884 PROTEIN"/>
    <property type="match status" value="1"/>
</dbReference>
<dbReference type="PANTHER" id="PTHR12128">
    <property type="entry name" value="DIHYDRODIPICOLINATE SYNTHASE"/>
    <property type="match status" value="1"/>
</dbReference>
<feature type="active site" description="Proton donor/acceptor" evidence="3">
    <location>
        <position position="140"/>
    </location>
</feature>
<dbReference type="Proteomes" id="UP000031843">
    <property type="component" value="Chromosome main"/>
</dbReference>
<dbReference type="Gene3D" id="3.20.20.70">
    <property type="entry name" value="Aldolase class I"/>
    <property type="match status" value="1"/>
</dbReference>
<protein>
    <submittedName>
        <fullName evidence="5">4-hydroxy-tetrahydrodipicolinate synthase</fullName>
        <ecNumber evidence="5">4.3.3.7</ecNumber>
    </submittedName>
</protein>
<evidence type="ECO:0000256" key="4">
    <source>
        <dbReference type="PIRSR" id="PIRSR001365-2"/>
    </source>
</evidence>
<evidence type="ECO:0000256" key="3">
    <source>
        <dbReference type="PIRSR" id="PIRSR001365-1"/>
    </source>
</evidence>
<dbReference type="EC" id="4.3.3.7" evidence="5"/>
<dbReference type="OrthoDB" id="9816489at2"/>
<reference evidence="5 6" key="1">
    <citation type="journal article" date="2015" name="Genome Announc.">
        <title>Complete Genome Sequence of Cupriavidus basilensis 4G11, Isolated from the Oak Ridge Field Research Center Site.</title>
        <authorList>
            <person name="Ray J."/>
            <person name="Waters R.J."/>
            <person name="Skerker J.M."/>
            <person name="Kuehl J.V."/>
            <person name="Price M.N."/>
            <person name="Huang J."/>
            <person name="Chakraborty R."/>
            <person name="Arkin A.P."/>
            <person name="Deutschbauer A."/>
        </authorList>
    </citation>
    <scope>NUCLEOTIDE SEQUENCE [LARGE SCALE GENOMIC DNA]</scope>
    <source>
        <strain evidence="5">4G11</strain>
    </source>
</reference>